<feature type="compositionally biased region" description="Basic and acidic residues" evidence="2">
    <location>
        <begin position="397"/>
        <end position="407"/>
    </location>
</feature>
<sequence>MSGSDPPTANADAASDAIAARLDAVEERVDALETARERRDSVEERIDAVGEEAVVDAADAYRKAVRLLDRYEDSATGTGDFQAYVEFQDKFLGLVEGLGESVPAREAFEAAAERMDQRRLSDADFERAREDLDPAAEYVDLLDRREDATERLSKARRDAKLHLDELDADIEARSEMLSFADIDLDAPVEALREPIRAYDEAVTAEFESFYESAPIADVVGFLERAESFPLVDFRPPPRDLKSFVRESPDADEPIPTLLEYAEFTGSKLDHYAEDPAALQTNVAVHRTYLERLSADPLTVSVPPPPAGELRPWAGEAISLLNRFATSETIARLRTVRDLTRRADYAELRLAARAHEELDSDELERVRSGAASTELQRLRDARGRLSAALDGDVASSSHSERHSGDEAG</sequence>
<dbReference type="InterPro" id="IPR055542">
    <property type="entry name" value="DUF7118"/>
</dbReference>
<dbReference type="Proteomes" id="UP000199170">
    <property type="component" value="Unassembled WGS sequence"/>
</dbReference>
<proteinExistence type="predicted"/>
<keyword evidence="4" id="KW-1185">Reference proteome</keyword>
<evidence type="ECO:0000256" key="1">
    <source>
        <dbReference type="SAM" id="Coils"/>
    </source>
</evidence>
<reference evidence="4" key="1">
    <citation type="submission" date="2016-10" db="EMBL/GenBank/DDBJ databases">
        <authorList>
            <person name="Varghese N."/>
            <person name="Submissions S."/>
        </authorList>
    </citation>
    <scope>NUCLEOTIDE SEQUENCE [LARGE SCALE GENOMIC DNA]</scope>
    <source>
        <strain evidence="4">CGMCC 1.10118</strain>
    </source>
</reference>
<dbReference type="STRING" id="660517.SAMN04487946_102137"/>
<evidence type="ECO:0000313" key="3">
    <source>
        <dbReference type="EMBL" id="SDX75565.1"/>
    </source>
</evidence>
<gene>
    <name evidence="3" type="ORF">SAMN04487946_102137</name>
</gene>
<dbReference type="RefSeq" id="WP_245705726.1">
    <property type="nucleotide sequence ID" value="NZ_FNPB01000002.1"/>
</dbReference>
<dbReference type="AlphaFoldDB" id="A0A1H3EA74"/>
<feature type="coiled-coil region" evidence="1">
    <location>
        <begin position="138"/>
        <end position="165"/>
    </location>
</feature>
<evidence type="ECO:0000313" key="4">
    <source>
        <dbReference type="Proteomes" id="UP000199170"/>
    </source>
</evidence>
<protein>
    <submittedName>
        <fullName evidence="3">Uncharacterized protein</fullName>
    </submittedName>
</protein>
<feature type="coiled-coil region" evidence="1">
    <location>
        <begin position="15"/>
        <end position="52"/>
    </location>
</feature>
<organism evidence="3 4">
    <name type="scientific">Halobellus clavatus</name>
    <dbReference type="NCBI Taxonomy" id="660517"/>
    <lineage>
        <taxon>Archaea</taxon>
        <taxon>Methanobacteriati</taxon>
        <taxon>Methanobacteriota</taxon>
        <taxon>Stenosarchaea group</taxon>
        <taxon>Halobacteria</taxon>
        <taxon>Halobacteriales</taxon>
        <taxon>Haloferacaceae</taxon>
        <taxon>Halobellus</taxon>
    </lineage>
</organism>
<dbReference type="Pfam" id="PF23432">
    <property type="entry name" value="DUF7118"/>
    <property type="match status" value="1"/>
</dbReference>
<keyword evidence="1" id="KW-0175">Coiled coil</keyword>
<feature type="region of interest" description="Disordered" evidence="2">
    <location>
        <begin position="386"/>
        <end position="407"/>
    </location>
</feature>
<name>A0A1H3EA74_9EURY</name>
<accession>A0A1H3EA74</accession>
<evidence type="ECO:0000256" key="2">
    <source>
        <dbReference type="SAM" id="MobiDB-lite"/>
    </source>
</evidence>
<dbReference type="EMBL" id="FNPB01000002">
    <property type="protein sequence ID" value="SDX75565.1"/>
    <property type="molecule type" value="Genomic_DNA"/>
</dbReference>